<dbReference type="EMBL" id="RJKE01000001">
    <property type="protein sequence ID" value="ROO87875.1"/>
    <property type="molecule type" value="Genomic_DNA"/>
</dbReference>
<dbReference type="InterPro" id="IPR050109">
    <property type="entry name" value="HTH-type_TetR-like_transc_reg"/>
</dbReference>
<evidence type="ECO:0000256" key="1">
    <source>
        <dbReference type="ARBA" id="ARBA00023015"/>
    </source>
</evidence>
<dbReference type="PANTHER" id="PTHR30055:SF234">
    <property type="entry name" value="HTH-TYPE TRANSCRIPTIONAL REGULATOR BETI"/>
    <property type="match status" value="1"/>
</dbReference>
<feature type="DNA-binding region" description="H-T-H motif" evidence="4">
    <location>
        <begin position="36"/>
        <end position="55"/>
    </location>
</feature>
<dbReference type="PRINTS" id="PR00455">
    <property type="entry name" value="HTHTETR"/>
</dbReference>
<keyword evidence="2 4" id="KW-0238">DNA-binding</keyword>
<dbReference type="SUPFAM" id="SSF46689">
    <property type="entry name" value="Homeodomain-like"/>
    <property type="match status" value="1"/>
</dbReference>
<sequence length="199" mass="21322">MAGRPRLTEADKEAVRLRVAEAAVRLFMRQGVEATSVGEIAEAAGISQRTLWRHFATKEDCATPLFTLGIGKFSDHLAQASAEAPLAEVLTDTSWLVATGQTAILFTIDLVRLARDEPSLRAVWARATSEAVPAIATALANRSGRDPEVLEVKVEGAMLAAALDIALRDYAWRNAGERGPALDEMIRTACARALSGLTP</sequence>
<dbReference type="InterPro" id="IPR009057">
    <property type="entry name" value="Homeodomain-like_sf"/>
</dbReference>
<dbReference type="InterPro" id="IPR041347">
    <property type="entry name" value="MftR_C"/>
</dbReference>
<proteinExistence type="predicted"/>
<evidence type="ECO:0000313" key="7">
    <source>
        <dbReference type="Proteomes" id="UP000272400"/>
    </source>
</evidence>
<protein>
    <submittedName>
        <fullName evidence="6">TetR family transcriptional regulator</fullName>
    </submittedName>
</protein>
<dbReference type="AlphaFoldDB" id="A0A3N1D2W0"/>
<dbReference type="GO" id="GO:0000976">
    <property type="term" value="F:transcription cis-regulatory region binding"/>
    <property type="evidence" value="ECO:0007669"/>
    <property type="project" value="TreeGrafter"/>
</dbReference>
<evidence type="ECO:0000256" key="2">
    <source>
        <dbReference type="ARBA" id="ARBA00023125"/>
    </source>
</evidence>
<evidence type="ECO:0000313" key="6">
    <source>
        <dbReference type="EMBL" id="ROO87875.1"/>
    </source>
</evidence>
<organism evidence="6 7">
    <name type="scientific">Actinocorallia herbida</name>
    <dbReference type="NCBI Taxonomy" id="58109"/>
    <lineage>
        <taxon>Bacteria</taxon>
        <taxon>Bacillati</taxon>
        <taxon>Actinomycetota</taxon>
        <taxon>Actinomycetes</taxon>
        <taxon>Streptosporangiales</taxon>
        <taxon>Thermomonosporaceae</taxon>
        <taxon>Actinocorallia</taxon>
    </lineage>
</organism>
<dbReference type="OrthoDB" id="4143918at2"/>
<dbReference type="InterPro" id="IPR001647">
    <property type="entry name" value="HTH_TetR"/>
</dbReference>
<dbReference type="Proteomes" id="UP000272400">
    <property type="component" value="Unassembled WGS sequence"/>
</dbReference>
<gene>
    <name evidence="6" type="ORF">EDD29_5523</name>
</gene>
<feature type="domain" description="HTH tetR-type" evidence="5">
    <location>
        <begin position="13"/>
        <end position="73"/>
    </location>
</feature>
<keyword evidence="7" id="KW-1185">Reference proteome</keyword>
<dbReference type="PANTHER" id="PTHR30055">
    <property type="entry name" value="HTH-TYPE TRANSCRIPTIONAL REGULATOR RUTR"/>
    <property type="match status" value="1"/>
</dbReference>
<evidence type="ECO:0000256" key="3">
    <source>
        <dbReference type="ARBA" id="ARBA00023163"/>
    </source>
</evidence>
<dbReference type="RefSeq" id="WP_123667107.1">
    <property type="nucleotide sequence ID" value="NZ_RJKE01000001.1"/>
</dbReference>
<keyword evidence="3" id="KW-0804">Transcription</keyword>
<dbReference type="Gene3D" id="1.10.357.10">
    <property type="entry name" value="Tetracycline Repressor, domain 2"/>
    <property type="match status" value="1"/>
</dbReference>
<evidence type="ECO:0000259" key="5">
    <source>
        <dbReference type="PROSITE" id="PS50977"/>
    </source>
</evidence>
<accession>A0A3N1D2W0</accession>
<evidence type="ECO:0000256" key="4">
    <source>
        <dbReference type="PROSITE-ProRule" id="PRU00335"/>
    </source>
</evidence>
<comment type="caution">
    <text evidence="6">The sequence shown here is derived from an EMBL/GenBank/DDBJ whole genome shotgun (WGS) entry which is preliminary data.</text>
</comment>
<reference evidence="6 7" key="1">
    <citation type="submission" date="2018-11" db="EMBL/GenBank/DDBJ databases">
        <title>Sequencing the genomes of 1000 actinobacteria strains.</title>
        <authorList>
            <person name="Klenk H.-P."/>
        </authorList>
    </citation>
    <scope>NUCLEOTIDE SEQUENCE [LARGE SCALE GENOMIC DNA]</scope>
    <source>
        <strain evidence="6 7">DSM 44254</strain>
    </source>
</reference>
<dbReference type="PROSITE" id="PS50977">
    <property type="entry name" value="HTH_TETR_2"/>
    <property type="match status" value="1"/>
</dbReference>
<dbReference type="Pfam" id="PF17754">
    <property type="entry name" value="TetR_C_14"/>
    <property type="match status" value="1"/>
</dbReference>
<keyword evidence="1" id="KW-0805">Transcription regulation</keyword>
<dbReference type="GO" id="GO:0003700">
    <property type="term" value="F:DNA-binding transcription factor activity"/>
    <property type="evidence" value="ECO:0007669"/>
    <property type="project" value="TreeGrafter"/>
</dbReference>
<dbReference type="Pfam" id="PF00440">
    <property type="entry name" value="TetR_N"/>
    <property type="match status" value="1"/>
</dbReference>
<name>A0A3N1D2W0_9ACTN</name>